<sequence length="114" mass="12062">MKVIFKHTISDQLLVLPHVVLPVCSVQDFKCSFLPAPPLLLSSPAHHSHIAPLPGLVSWDAFLFPPAKAKHIGLATDGFLLPFLLASGSLSGSGHAQPCTLTAVLPPPHPLVAR</sequence>
<keyword evidence="2" id="KW-1185">Reference proteome</keyword>
<accession>A0A5B7DZ22</accession>
<reference evidence="1 2" key="1">
    <citation type="submission" date="2019-05" db="EMBL/GenBank/DDBJ databases">
        <title>Another draft genome of Portunus trituberculatus and its Hox gene families provides insights of decapod evolution.</title>
        <authorList>
            <person name="Jeong J.-H."/>
            <person name="Song I."/>
            <person name="Kim S."/>
            <person name="Choi T."/>
            <person name="Kim D."/>
            <person name="Ryu S."/>
            <person name="Kim W."/>
        </authorList>
    </citation>
    <scope>NUCLEOTIDE SEQUENCE [LARGE SCALE GENOMIC DNA]</scope>
    <source>
        <tissue evidence="1">Muscle</tissue>
    </source>
</reference>
<dbReference type="Proteomes" id="UP000324222">
    <property type="component" value="Unassembled WGS sequence"/>
</dbReference>
<gene>
    <name evidence="1" type="ORF">E2C01_019657</name>
</gene>
<evidence type="ECO:0000313" key="2">
    <source>
        <dbReference type="Proteomes" id="UP000324222"/>
    </source>
</evidence>
<organism evidence="1 2">
    <name type="scientific">Portunus trituberculatus</name>
    <name type="common">Swimming crab</name>
    <name type="synonym">Neptunus trituberculatus</name>
    <dbReference type="NCBI Taxonomy" id="210409"/>
    <lineage>
        <taxon>Eukaryota</taxon>
        <taxon>Metazoa</taxon>
        <taxon>Ecdysozoa</taxon>
        <taxon>Arthropoda</taxon>
        <taxon>Crustacea</taxon>
        <taxon>Multicrustacea</taxon>
        <taxon>Malacostraca</taxon>
        <taxon>Eumalacostraca</taxon>
        <taxon>Eucarida</taxon>
        <taxon>Decapoda</taxon>
        <taxon>Pleocyemata</taxon>
        <taxon>Brachyura</taxon>
        <taxon>Eubrachyura</taxon>
        <taxon>Portunoidea</taxon>
        <taxon>Portunidae</taxon>
        <taxon>Portuninae</taxon>
        <taxon>Portunus</taxon>
    </lineage>
</organism>
<comment type="caution">
    <text evidence="1">The sequence shown here is derived from an EMBL/GenBank/DDBJ whole genome shotgun (WGS) entry which is preliminary data.</text>
</comment>
<evidence type="ECO:0000313" key="1">
    <source>
        <dbReference type="EMBL" id="MPC26515.1"/>
    </source>
</evidence>
<protein>
    <submittedName>
        <fullName evidence="1">Uncharacterized protein</fullName>
    </submittedName>
</protein>
<name>A0A5B7DZ22_PORTR</name>
<dbReference type="EMBL" id="VSRR010001609">
    <property type="protein sequence ID" value="MPC26515.1"/>
    <property type="molecule type" value="Genomic_DNA"/>
</dbReference>
<proteinExistence type="predicted"/>
<dbReference type="AlphaFoldDB" id="A0A5B7DZ22"/>